<protein>
    <submittedName>
        <fullName evidence="2">Uncharacterized protein</fullName>
    </submittedName>
</protein>
<dbReference type="AlphaFoldDB" id="A0A9W5YFD5"/>
<organism evidence="2 3">
    <name type="scientific">Vallitalea longa</name>
    <dbReference type="NCBI Taxonomy" id="2936439"/>
    <lineage>
        <taxon>Bacteria</taxon>
        <taxon>Bacillati</taxon>
        <taxon>Bacillota</taxon>
        <taxon>Clostridia</taxon>
        <taxon>Lachnospirales</taxon>
        <taxon>Vallitaleaceae</taxon>
        <taxon>Vallitalea</taxon>
    </lineage>
</organism>
<dbReference type="RefSeq" id="WP_281819019.1">
    <property type="nucleotide sequence ID" value="NZ_BRLB01000020.1"/>
</dbReference>
<gene>
    <name evidence="2" type="ORF">SH1V18_42160</name>
</gene>
<keyword evidence="1" id="KW-0812">Transmembrane</keyword>
<comment type="caution">
    <text evidence="2">The sequence shown here is derived from an EMBL/GenBank/DDBJ whole genome shotgun (WGS) entry which is preliminary data.</text>
</comment>
<proteinExistence type="predicted"/>
<evidence type="ECO:0000256" key="1">
    <source>
        <dbReference type="SAM" id="Phobius"/>
    </source>
</evidence>
<accession>A0A9W5YFD5</accession>
<sequence length="95" mass="10851">MKSKNIRLIFGFIFFIIGGVIYEFERYLYVLIWRTRSDALINLGDGPANFAPIFSNIVDFRTSPSVGDNKIAIAFFIIGIVLIISSFFGERHKIK</sequence>
<evidence type="ECO:0000313" key="2">
    <source>
        <dbReference type="EMBL" id="GKX31736.1"/>
    </source>
</evidence>
<dbReference type="Proteomes" id="UP001144256">
    <property type="component" value="Unassembled WGS sequence"/>
</dbReference>
<keyword evidence="1" id="KW-1133">Transmembrane helix</keyword>
<evidence type="ECO:0000313" key="3">
    <source>
        <dbReference type="Proteomes" id="UP001144256"/>
    </source>
</evidence>
<keyword evidence="3" id="KW-1185">Reference proteome</keyword>
<name>A0A9W5YFD5_9FIRM</name>
<feature type="transmembrane region" description="Helical" evidence="1">
    <location>
        <begin position="7"/>
        <end position="24"/>
    </location>
</feature>
<reference evidence="2" key="1">
    <citation type="submission" date="2022-06" db="EMBL/GenBank/DDBJ databases">
        <title>Vallitalea longa sp. nov., an anaerobic bacterium isolated from marine sediment.</title>
        <authorList>
            <person name="Hirano S."/>
            <person name="Terahara T."/>
            <person name="Mori K."/>
            <person name="Hamada M."/>
            <person name="Matsumoto R."/>
            <person name="Kobayashi T."/>
        </authorList>
    </citation>
    <scope>NUCLEOTIDE SEQUENCE</scope>
    <source>
        <strain evidence="2">SH18-1</strain>
    </source>
</reference>
<feature type="transmembrane region" description="Helical" evidence="1">
    <location>
        <begin position="71"/>
        <end position="89"/>
    </location>
</feature>
<dbReference type="EMBL" id="BRLB01000020">
    <property type="protein sequence ID" value="GKX31736.1"/>
    <property type="molecule type" value="Genomic_DNA"/>
</dbReference>
<keyword evidence="1" id="KW-0472">Membrane</keyword>